<keyword evidence="3" id="KW-0732">Signal</keyword>
<feature type="non-terminal residue" evidence="4">
    <location>
        <position position="1"/>
    </location>
</feature>
<proteinExistence type="inferred from homology"/>
<dbReference type="Gene3D" id="3.40.30.10">
    <property type="entry name" value="Glutaredoxin"/>
    <property type="match status" value="1"/>
</dbReference>
<comment type="similarity">
    <text evidence="1">Belongs to the GILT family.</text>
</comment>
<gene>
    <name evidence="4" type="ORF">ILUMI_22966</name>
</gene>
<evidence type="ECO:0008006" key="6">
    <source>
        <dbReference type="Google" id="ProtNLM"/>
    </source>
</evidence>
<evidence type="ECO:0000256" key="3">
    <source>
        <dbReference type="SAM" id="SignalP"/>
    </source>
</evidence>
<keyword evidence="2" id="KW-0325">Glycoprotein</keyword>
<evidence type="ECO:0000313" key="4">
    <source>
        <dbReference type="EMBL" id="KAF2883191.1"/>
    </source>
</evidence>
<dbReference type="EMBL" id="VTPC01090545">
    <property type="protein sequence ID" value="KAF2883191.1"/>
    <property type="molecule type" value="Genomic_DNA"/>
</dbReference>
<dbReference type="PANTHER" id="PTHR13234">
    <property type="entry name" value="GAMMA-INTERFERON INDUCIBLE LYSOSOMAL THIOL REDUCTASE GILT"/>
    <property type="match status" value="1"/>
</dbReference>
<accession>A0A8K0CCU7</accession>
<evidence type="ECO:0000256" key="2">
    <source>
        <dbReference type="ARBA" id="ARBA00023180"/>
    </source>
</evidence>
<dbReference type="SUPFAM" id="SSF52833">
    <property type="entry name" value="Thioredoxin-like"/>
    <property type="match status" value="1"/>
</dbReference>
<keyword evidence="5" id="KW-1185">Reference proteome</keyword>
<dbReference type="AlphaFoldDB" id="A0A8K0CCU7"/>
<dbReference type="PANTHER" id="PTHR13234:SF68">
    <property type="entry name" value="GH19763P"/>
    <property type="match status" value="1"/>
</dbReference>
<dbReference type="Proteomes" id="UP000801492">
    <property type="component" value="Unassembled WGS sequence"/>
</dbReference>
<feature type="chain" id="PRO_5035430467" description="Gamma-interferon-inducible lysosomal thiol reductase" evidence="3">
    <location>
        <begin position="26"/>
        <end position="196"/>
    </location>
</feature>
<evidence type="ECO:0000313" key="5">
    <source>
        <dbReference type="Proteomes" id="UP000801492"/>
    </source>
</evidence>
<sequence length="196" mass="22410">MFSIDVFKVILSSYILLLIDINAQSEQPKLSVEILYESLCPDSIRFIKEQLYPVWKELSPYINIKFVPFGKSASYENGAKFICQHGPKECLGNRIQSCVLNALQDQNVQVEYVSCFMDVYKKHQRNEQEFGQSCAAKVGINWDYVIQCHDSQLGTDLQLQAEATTAQFSPKFVPTILYNGKFNQQAQDESLNNFRG</sequence>
<organism evidence="4 5">
    <name type="scientific">Ignelater luminosus</name>
    <name type="common">Cucubano</name>
    <name type="synonym">Pyrophorus luminosus</name>
    <dbReference type="NCBI Taxonomy" id="2038154"/>
    <lineage>
        <taxon>Eukaryota</taxon>
        <taxon>Metazoa</taxon>
        <taxon>Ecdysozoa</taxon>
        <taxon>Arthropoda</taxon>
        <taxon>Hexapoda</taxon>
        <taxon>Insecta</taxon>
        <taxon>Pterygota</taxon>
        <taxon>Neoptera</taxon>
        <taxon>Endopterygota</taxon>
        <taxon>Coleoptera</taxon>
        <taxon>Polyphaga</taxon>
        <taxon>Elateriformia</taxon>
        <taxon>Elateroidea</taxon>
        <taxon>Elateridae</taxon>
        <taxon>Agrypninae</taxon>
        <taxon>Pyrophorini</taxon>
        <taxon>Ignelater</taxon>
    </lineage>
</organism>
<name>A0A8K0CCU7_IGNLU</name>
<protein>
    <recommendedName>
        <fullName evidence="6">Gamma-interferon-inducible lysosomal thiol reductase</fullName>
    </recommendedName>
</protein>
<reference evidence="4" key="1">
    <citation type="submission" date="2019-08" db="EMBL/GenBank/DDBJ databases">
        <title>The genome of the North American firefly Photinus pyralis.</title>
        <authorList>
            <consortium name="Photinus pyralis genome working group"/>
            <person name="Fallon T.R."/>
            <person name="Sander Lower S.E."/>
            <person name="Weng J.-K."/>
        </authorList>
    </citation>
    <scope>NUCLEOTIDE SEQUENCE</scope>
    <source>
        <strain evidence="4">TRF0915ILg1</strain>
        <tissue evidence="4">Whole body</tissue>
    </source>
</reference>
<comment type="caution">
    <text evidence="4">The sequence shown here is derived from an EMBL/GenBank/DDBJ whole genome shotgun (WGS) entry which is preliminary data.</text>
</comment>
<evidence type="ECO:0000256" key="1">
    <source>
        <dbReference type="ARBA" id="ARBA00005679"/>
    </source>
</evidence>
<dbReference type="InterPro" id="IPR004911">
    <property type="entry name" value="Interferon-induced_GILT"/>
</dbReference>
<dbReference type="GO" id="GO:0016671">
    <property type="term" value="F:oxidoreductase activity, acting on a sulfur group of donors, disulfide as acceptor"/>
    <property type="evidence" value="ECO:0007669"/>
    <property type="project" value="InterPro"/>
</dbReference>
<dbReference type="InterPro" id="IPR036249">
    <property type="entry name" value="Thioredoxin-like_sf"/>
</dbReference>
<dbReference type="OrthoDB" id="958254at2759"/>
<dbReference type="Pfam" id="PF03227">
    <property type="entry name" value="GILT"/>
    <property type="match status" value="1"/>
</dbReference>
<feature type="signal peptide" evidence="3">
    <location>
        <begin position="1"/>
        <end position="25"/>
    </location>
</feature>